<reference evidence="1 2" key="1">
    <citation type="submission" date="2020-02" db="EMBL/GenBank/DDBJ databases">
        <title>Acidophilic actinobacteria isolated from forest soil.</title>
        <authorList>
            <person name="Golinska P."/>
        </authorList>
    </citation>
    <scope>NUCLEOTIDE SEQUENCE [LARGE SCALE GENOMIC DNA]</scope>
    <source>
        <strain evidence="1 2">NL8</strain>
    </source>
</reference>
<protein>
    <recommendedName>
        <fullName evidence="3">Apea-like HEPN domain-containing protein</fullName>
    </recommendedName>
</protein>
<gene>
    <name evidence="1" type="ORF">KGQ19_08470</name>
</gene>
<sequence>MSDEALRAQDGSLSDVERIVGACAEHLRPQDEWTLVTEHPGSLALAVISSIWSIETRYPIARGVIGRYRTVRMREGADPSKDSLTDLLGLYERLGGVTEFIDKIGTRNRVSTQPDAPSRGQAVLLAAKVLVDLGIDSAEQFVEADETDLGRDARDAWLTVPAQEAGISWRYLRMLLGLPDVKPDRMIVRFVAAGLGVTEDALSSDTAAELVKAAAERTGADLSALDHEIWEYQAGYRGNRDLATTTDHLRTVARAFVGAALPALAELRVVPASVYRPFLRVGNDYEGSNVMGLPEFTELEAAVQRLFPERFMLSTTPPRQPNLEFANSYIFGLLEAAIARCAVALADFEADNELVGQTIEDWLALLEVGTEQLHCCRVVSHLTTETDEPVKIGEITVSPETGPGSLLERTQEMIPRALDERPPHTFDPPQSLVIATTSSSPVEAYAASRRIEGDVDRFLLLARLLLAGTHQSCWEITGPASSVSRRYPAHHVFGKGAISTLMQRVVKLNTGHAPAFAALGGYLDAAKVKRAGKVTTTFDVALYRFNRAHEAHDDYEAIVDLATALEAVLISDGNETDAISLRLRGRAAALLVTEVDSGRAIFEDVGRLYKLRSKLVHGGSISEKDLRDITTGLSTAPSDMPPRVSLAFAVDRMRDLVRRAFLARLCLAAEPDALWPFGQEVPVDAMMADEHARDAWRQRWRGVLADLGVPEAAEAAAPGVDPLRDDSTTQ</sequence>
<evidence type="ECO:0000313" key="2">
    <source>
        <dbReference type="Proteomes" id="UP000730482"/>
    </source>
</evidence>
<dbReference type="Proteomes" id="UP000730482">
    <property type="component" value="Unassembled WGS sequence"/>
</dbReference>
<dbReference type="RefSeq" id="WP_194893302.1">
    <property type="nucleotide sequence ID" value="NZ_JAAFYZ010000020.1"/>
</dbReference>
<evidence type="ECO:0000313" key="1">
    <source>
        <dbReference type="EMBL" id="MBS2546903.1"/>
    </source>
</evidence>
<proteinExistence type="predicted"/>
<name>A0ABS5KLI1_9ACTN</name>
<comment type="caution">
    <text evidence="1">The sequence shown here is derived from an EMBL/GenBank/DDBJ whole genome shotgun (WGS) entry which is preliminary data.</text>
</comment>
<organism evidence="1 2">
    <name type="scientific">Catenulispora pinistramenti</name>
    <dbReference type="NCBI Taxonomy" id="2705254"/>
    <lineage>
        <taxon>Bacteria</taxon>
        <taxon>Bacillati</taxon>
        <taxon>Actinomycetota</taxon>
        <taxon>Actinomycetes</taxon>
        <taxon>Catenulisporales</taxon>
        <taxon>Catenulisporaceae</taxon>
        <taxon>Catenulispora</taxon>
    </lineage>
</organism>
<evidence type="ECO:0008006" key="3">
    <source>
        <dbReference type="Google" id="ProtNLM"/>
    </source>
</evidence>
<keyword evidence="2" id="KW-1185">Reference proteome</keyword>
<accession>A0ABS5KLI1</accession>
<dbReference type="EMBL" id="JAAFYZ010000020">
    <property type="protein sequence ID" value="MBS2546903.1"/>
    <property type="molecule type" value="Genomic_DNA"/>
</dbReference>